<dbReference type="AlphaFoldDB" id="A0AAN5CWM6"/>
<organism evidence="4 5">
    <name type="scientific">Pristionchus mayeri</name>
    <dbReference type="NCBI Taxonomy" id="1317129"/>
    <lineage>
        <taxon>Eukaryota</taxon>
        <taxon>Metazoa</taxon>
        <taxon>Ecdysozoa</taxon>
        <taxon>Nematoda</taxon>
        <taxon>Chromadorea</taxon>
        <taxon>Rhabditida</taxon>
        <taxon>Rhabditina</taxon>
        <taxon>Diplogasteromorpha</taxon>
        <taxon>Diplogasteroidea</taxon>
        <taxon>Neodiplogasteridae</taxon>
        <taxon>Pristionchus</taxon>
    </lineage>
</organism>
<dbReference type="GO" id="GO:0004672">
    <property type="term" value="F:protein kinase activity"/>
    <property type="evidence" value="ECO:0007669"/>
    <property type="project" value="InterPro"/>
</dbReference>
<protein>
    <recommendedName>
        <fullName evidence="3">Protein kinase domain-containing protein</fullName>
    </recommendedName>
</protein>
<comment type="caution">
    <text evidence="4">The sequence shown here is derived from an EMBL/GenBank/DDBJ whole genome shotgun (WGS) entry which is preliminary data.</text>
</comment>
<accession>A0AAN5CWM6</accession>
<evidence type="ECO:0000259" key="3">
    <source>
        <dbReference type="PROSITE" id="PS50011"/>
    </source>
</evidence>
<evidence type="ECO:0000256" key="2">
    <source>
        <dbReference type="ARBA" id="ARBA00022840"/>
    </source>
</evidence>
<evidence type="ECO:0000313" key="5">
    <source>
        <dbReference type="Proteomes" id="UP001328107"/>
    </source>
</evidence>
<feature type="non-terminal residue" evidence="4">
    <location>
        <position position="1"/>
    </location>
</feature>
<dbReference type="Pfam" id="PF00069">
    <property type="entry name" value="Pkinase"/>
    <property type="match status" value="1"/>
</dbReference>
<dbReference type="InterPro" id="IPR011009">
    <property type="entry name" value="Kinase-like_dom_sf"/>
</dbReference>
<reference evidence="5" key="1">
    <citation type="submission" date="2022-10" db="EMBL/GenBank/DDBJ databases">
        <title>Genome assembly of Pristionchus species.</title>
        <authorList>
            <person name="Yoshida K."/>
            <person name="Sommer R.J."/>
        </authorList>
    </citation>
    <scope>NUCLEOTIDE SEQUENCE [LARGE SCALE GENOMIC DNA]</scope>
    <source>
        <strain evidence="5">RS5460</strain>
    </source>
</reference>
<evidence type="ECO:0000313" key="4">
    <source>
        <dbReference type="EMBL" id="GMR51504.1"/>
    </source>
</evidence>
<gene>
    <name evidence="4" type="ORF">PMAYCL1PPCAC_21699</name>
</gene>
<dbReference type="EMBL" id="BTRK01000005">
    <property type="protein sequence ID" value="GMR51504.1"/>
    <property type="molecule type" value="Genomic_DNA"/>
</dbReference>
<keyword evidence="1" id="KW-0547">Nucleotide-binding</keyword>
<dbReference type="Gene3D" id="1.10.510.10">
    <property type="entry name" value="Transferase(Phosphotransferase) domain 1"/>
    <property type="match status" value="1"/>
</dbReference>
<keyword evidence="5" id="KW-1185">Reference proteome</keyword>
<dbReference type="Proteomes" id="UP001328107">
    <property type="component" value="Unassembled WGS sequence"/>
</dbReference>
<proteinExistence type="predicted"/>
<dbReference type="PANTHER" id="PTHR24055">
    <property type="entry name" value="MITOGEN-ACTIVATED PROTEIN KINASE"/>
    <property type="match status" value="1"/>
</dbReference>
<keyword evidence="2" id="KW-0067">ATP-binding</keyword>
<name>A0AAN5CWM6_9BILA</name>
<dbReference type="InterPro" id="IPR050117">
    <property type="entry name" value="MAPK"/>
</dbReference>
<dbReference type="Gene3D" id="3.30.200.20">
    <property type="entry name" value="Phosphorylase Kinase, domain 1"/>
    <property type="match status" value="1"/>
</dbReference>
<evidence type="ECO:0000256" key="1">
    <source>
        <dbReference type="ARBA" id="ARBA00022741"/>
    </source>
</evidence>
<dbReference type="SUPFAM" id="SSF56112">
    <property type="entry name" value="Protein kinase-like (PK-like)"/>
    <property type="match status" value="1"/>
</dbReference>
<dbReference type="InterPro" id="IPR000719">
    <property type="entry name" value="Prot_kinase_dom"/>
</dbReference>
<feature type="domain" description="Protein kinase" evidence="3">
    <location>
        <begin position="23"/>
        <end position="216"/>
    </location>
</feature>
<dbReference type="GO" id="GO:0005524">
    <property type="term" value="F:ATP binding"/>
    <property type="evidence" value="ECO:0007669"/>
    <property type="project" value="UniProtKB-KW"/>
</dbReference>
<dbReference type="PROSITE" id="PS50011">
    <property type="entry name" value="PROTEIN_KINASE_DOM"/>
    <property type="match status" value="1"/>
</dbReference>
<sequence length="216" mass="24448">PGFVERKLIARGVETTVTVPERYGNLQFVSAGCQGIVVSATDSVTGNNVAIKKILEPFRTQGNAQRPFREIALLSSVKHPNIIPLFSVFTSQQTEDTFQDIYLVMELMPHNLKEVSIKSKLDHKTLSFFFYQILCAVNHLHKSGIIHRDLNPCNIAVNGKARIKVLDFGLARNYQETTSRPNMTAYVVTRYYRAPEILLAQNYGDKGRFGHLKFNF</sequence>